<accession>A0A852W5I8</accession>
<dbReference type="EMBL" id="JACCCZ010000001">
    <property type="protein sequence ID" value="NYG04378.1"/>
    <property type="molecule type" value="Genomic_DNA"/>
</dbReference>
<dbReference type="InterPro" id="IPR058442">
    <property type="entry name" value="DUF8129"/>
</dbReference>
<dbReference type="Pfam" id="PF26450">
    <property type="entry name" value="DUF8129"/>
    <property type="match status" value="1"/>
</dbReference>
<dbReference type="Proteomes" id="UP000549695">
    <property type="component" value="Unassembled WGS sequence"/>
</dbReference>
<dbReference type="AlphaFoldDB" id="A0A852W5I8"/>
<feature type="coiled-coil region" evidence="1">
    <location>
        <begin position="31"/>
        <end position="65"/>
    </location>
</feature>
<sequence length="320" mass="34791">MTDTAAVVAQLRVLEQLTRTENRIARLRTVQARTDETRRELTDNARRAEDRLGRIQDALRELDAVPDLVGVVGGRILAFVKSQVEQAQRFDEALLGDLALERQLQDRARYLQALTASGPDRVHRLAGELVEAHTETVEWLTTVLAEEAVGGPAPLRATPLQVVRGAVTDVVRLPARLGAVGLNRAGHELTRAGERVRRTASALGDGADRAGRDAADVLGSGLDAALERAEDIARRERAGDTARALHDTRRSRGALGAGELPVDGYDDLSVPDAARAVRELDTPEDVQAVLRYEEQHKNRAGVLTAARTRHAEVARETVAH</sequence>
<comment type="caution">
    <text evidence="3">The sequence shown here is derived from an EMBL/GenBank/DDBJ whole genome shotgun (WGS) entry which is preliminary data.</text>
</comment>
<evidence type="ECO:0000313" key="3">
    <source>
        <dbReference type="EMBL" id="NYG04378.1"/>
    </source>
</evidence>
<feature type="domain" description="DUF8129" evidence="2">
    <location>
        <begin position="274"/>
        <end position="312"/>
    </location>
</feature>
<evidence type="ECO:0000313" key="4">
    <source>
        <dbReference type="Proteomes" id="UP000549695"/>
    </source>
</evidence>
<dbReference type="RefSeq" id="WP_218899370.1">
    <property type="nucleotide sequence ID" value="NZ_BAAAJZ010000006.1"/>
</dbReference>
<keyword evidence="1" id="KW-0175">Coiled coil</keyword>
<reference evidence="3 4" key="1">
    <citation type="submission" date="2020-07" db="EMBL/GenBank/DDBJ databases">
        <title>Sequencing the genomes of 1000 actinobacteria strains.</title>
        <authorList>
            <person name="Klenk H.-P."/>
        </authorList>
    </citation>
    <scope>NUCLEOTIDE SEQUENCE [LARGE SCALE GENOMIC DNA]</scope>
    <source>
        <strain evidence="3 4">DSM 44749</strain>
    </source>
</reference>
<organism evidence="3 4">
    <name type="scientific">Pseudonocardia alni</name>
    <name type="common">Amycolata alni</name>
    <dbReference type="NCBI Taxonomy" id="33907"/>
    <lineage>
        <taxon>Bacteria</taxon>
        <taxon>Bacillati</taxon>
        <taxon>Actinomycetota</taxon>
        <taxon>Actinomycetes</taxon>
        <taxon>Pseudonocardiales</taxon>
        <taxon>Pseudonocardiaceae</taxon>
        <taxon>Pseudonocardia</taxon>
    </lineage>
</organism>
<evidence type="ECO:0000256" key="1">
    <source>
        <dbReference type="SAM" id="Coils"/>
    </source>
</evidence>
<protein>
    <recommendedName>
        <fullName evidence="2">DUF8129 domain-containing protein</fullName>
    </recommendedName>
</protein>
<gene>
    <name evidence="3" type="ORF">HDA37_004663</name>
</gene>
<name>A0A852W5I8_PSEA5</name>
<keyword evidence="4" id="KW-1185">Reference proteome</keyword>
<evidence type="ECO:0000259" key="2">
    <source>
        <dbReference type="Pfam" id="PF26450"/>
    </source>
</evidence>
<proteinExistence type="predicted"/>
<dbReference type="GeneID" id="98054334"/>